<dbReference type="InterPro" id="IPR020806">
    <property type="entry name" value="PKS_PP-bd"/>
</dbReference>
<name>A0A561EVH2_9ACTN</name>
<dbReference type="GO" id="GO:0031177">
    <property type="term" value="F:phosphopantetheine binding"/>
    <property type="evidence" value="ECO:0007669"/>
    <property type="project" value="InterPro"/>
</dbReference>
<keyword evidence="1" id="KW-0596">Phosphopantetheine</keyword>
<evidence type="ECO:0000313" key="5">
    <source>
        <dbReference type="Proteomes" id="UP000318416"/>
    </source>
</evidence>
<dbReference type="SMART" id="SM00823">
    <property type="entry name" value="PKS_PP"/>
    <property type="match status" value="1"/>
</dbReference>
<keyword evidence="5" id="KW-1185">Reference proteome</keyword>
<evidence type="ECO:0000256" key="2">
    <source>
        <dbReference type="ARBA" id="ARBA00022553"/>
    </source>
</evidence>
<dbReference type="InterPro" id="IPR009081">
    <property type="entry name" value="PP-bd_ACP"/>
</dbReference>
<dbReference type="GO" id="GO:0017000">
    <property type="term" value="P:antibiotic biosynthetic process"/>
    <property type="evidence" value="ECO:0007669"/>
    <property type="project" value="UniProtKB-ARBA"/>
</dbReference>
<dbReference type="InterPro" id="IPR036736">
    <property type="entry name" value="ACP-like_sf"/>
</dbReference>
<organism evidence="4 5">
    <name type="scientific">Kitasatospora atroaurantiaca</name>
    <dbReference type="NCBI Taxonomy" id="285545"/>
    <lineage>
        <taxon>Bacteria</taxon>
        <taxon>Bacillati</taxon>
        <taxon>Actinomycetota</taxon>
        <taxon>Actinomycetes</taxon>
        <taxon>Kitasatosporales</taxon>
        <taxon>Streptomycetaceae</taxon>
        <taxon>Kitasatospora</taxon>
    </lineage>
</organism>
<dbReference type="EMBL" id="VIVR01000001">
    <property type="protein sequence ID" value="TWE19610.1"/>
    <property type="molecule type" value="Genomic_DNA"/>
</dbReference>
<gene>
    <name evidence="4" type="ORF">FB465_4729</name>
</gene>
<proteinExistence type="predicted"/>
<evidence type="ECO:0000256" key="1">
    <source>
        <dbReference type="ARBA" id="ARBA00022450"/>
    </source>
</evidence>
<accession>A0A561EVH2</accession>
<evidence type="ECO:0000259" key="3">
    <source>
        <dbReference type="PROSITE" id="PS50075"/>
    </source>
</evidence>
<comment type="caution">
    <text evidence="4">The sequence shown here is derived from an EMBL/GenBank/DDBJ whole genome shotgun (WGS) entry which is preliminary data.</text>
</comment>
<dbReference type="Gene3D" id="1.10.1200.10">
    <property type="entry name" value="ACP-like"/>
    <property type="match status" value="1"/>
</dbReference>
<protein>
    <submittedName>
        <fullName evidence="4">Phosphopantetheine binding protein</fullName>
    </submittedName>
</protein>
<dbReference type="OrthoDB" id="3400287at2"/>
<dbReference type="PROSITE" id="PS50075">
    <property type="entry name" value="CARRIER"/>
    <property type="match status" value="1"/>
</dbReference>
<dbReference type="Pfam" id="PF00550">
    <property type="entry name" value="PP-binding"/>
    <property type="match status" value="1"/>
</dbReference>
<dbReference type="Proteomes" id="UP000318416">
    <property type="component" value="Unassembled WGS sequence"/>
</dbReference>
<keyword evidence="2" id="KW-0597">Phosphoprotein</keyword>
<reference evidence="4 5" key="1">
    <citation type="submission" date="2019-06" db="EMBL/GenBank/DDBJ databases">
        <title>Sequencing the genomes of 1000 actinobacteria strains.</title>
        <authorList>
            <person name="Klenk H.-P."/>
        </authorList>
    </citation>
    <scope>NUCLEOTIDE SEQUENCE [LARGE SCALE GENOMIC DNA]</scope>
    <source>
        <strain evidence="4 5">DSM 41649</strain>
    </source>
</reference>
<dbReference type="SUPFAM" id="SSF47336">
    <property type="entry name" value="ACP-like"/>
    <property type="match status" value="1"/>
</dbReference>
<sequence>MAERTPTIEKLEALPRSERVDALESLVTAEFKDALFMDEDEELPFESPFFELGLTSLRLTEIKERLETLLGGEIDTNALFNSPTVAQLLIHLTSDVLPDLFAGT</sequence>
<dbReference type="AlphaFoldDB" id="A0A561EVH2"/>
<evidence type="ECO:0000313" key="4">
    <source>
        <dbReference type="EMBL" id="TWE19610.1"/>
    </source>
</evidence>
<feature type="domain" description="Carrier" evidence="3">
    <location>
        <begin position="21"/>
        <end position="96"/>
    </location>
</feature>